<reference evidence="2" key="1">
    <citation type="journal article" date="2019" name="Int. J. Syst. Evol. Microbiol.">
        <title>The Global Catalogue of Microorganisms (GCM) 10K type strain sequencing project: providing services to taxonomists for standard genome sequencing and annotation.</title>
        <authorList>
            <consortium name="The Broad Institute Genomics Platform"/>
            <consortium name="The Broad Institute Genome Sequencing Center for Infectious Disease"/>
            <person name="Wu L."/>
            <person name="Ma J."/>
        </authorList>
    </citation>
    <scope>NUCLEOTIDE SEQUENCE [LARGE SCALE GENOMIC DNA]</scope>
    <source>
        <strain evidence="2">CECT 7184</strain>
    </source>
</reference>
<evidence type="ECO:0000313" key="1">
    <source>
        <dbReference type="EMBL" id="MFC5711852.1"/>
    </source>
</evidence>
<name>A0ABW0YK45_9BACI</name>
<evidence type="ECO:0000313" key="2">
    <source>
        <dbReference type="Proteomes" id="UP001596142"/>
    </source>
</evidence>
<accession>A0ABW0YK45</accession>
<protein>
    <submittedName>
        <fullName evidence="1">Uncharacterized protein</fullName>
    </submittedName>
</protein>
<dbReference type="RefSeq" id="WP_054637030.1">
    <property type="nucleotide sequence ID" value="NZ_JBHSOZ010000003.1"/>
</dbReference>
<sequence>MVQGHIEGIVQGKHAVLVIGEKEIIAPVDELPKDIYVGKTVYGKCNRFGEIIAFTDSEDEAAMKENWVNRTFSQLKTLVGK</sequence>
<proteinExistence type="predicted"/>
<keyword evidence="2" id="KW-1185">Reference proteome</keyword>
<gene>
    <name evidence="1" type="ORF">ACFPU1_03580</name>
</gene>
<dbReference type="EMBL" id="JBHSOZ010000003">
    <property type="protein sequence ID" value="MFC5711852.1"/>
    <property type="molecule type" value="Genomic_DNA"/>
</dbReference>
<comment type="caution">
    <text evidence="1">The sequence shown here is derived from an EMBL/GenBank/DDBJ whole genome shotgun (WGS) entry which is preliminary data.</text>
</comment>
<dbReference type="Proteomes" id="UP001596142">
    <property type="component" value="Unassembled WGS sequence"/>
</dbReference>
<organism evidence="1 2">
    <name type="scientific">Thalassorhabdus alkalitolerans</name>
    <dbReference type="NCBI Taxonomy" id="2282697"/>
    <lineage>
        <taxon>Bacteria</taxon>
        <taxon>Bacillati</taxon>
        <taxon>Bacillota</taxon>
        <taxon>Bacilli</taxon>
        <taxon>Bacillales</taxon>
        <taxon>Bacillaceae</taxon>
        <taxon>Thalassorhabdus</taxon>
    </lineage>
</organism>